<evidence type="ECO:0000313" key="1">
    <source>
        <dbReference type="EMBL" id="QOR59511.1"/>
    </source>
</evidence>
<proteinExistence type="predicted"/>
<dbReference type="RefSeq" id="YP_010111669.1">
    <property type="nucleotide sequence ID" value="NC_055883.1"/>
</dbReference>
<protein>
    <submittedName>
        <fullName evidence="1">Uncharacterized protein</fullName>
    </submittedName>
</protein>
<keyword evidence="2" id="KW-1185">Reference proteome</keyword>
<reference evidence="1 2" key="1">
    <citation type="submission" date="2020-07" db="EMBL/GenBank/DDBJ databases">
        <title>Taxonomic proposal: Crassvirales, a new order of highly abundant and diverse bacterial viruses.</title>
        <authorList>
            <person name="Shkoporov A.N."/>
            <person name="Stockdale S.R."/>
            <person name="Guerin E."/>
            <person name="Ross R.P."/>
            <person name="Hill C."/>
        </authorList>
    </citation>
    <scope>NUCLEOTIDE SEQUENCE [LARGE SCALE GENOMIC DNA]</scope>
</reference>
<dbReference type="EMBL" id="MT774390">
    <property type="protein sequence ID" value="QOR59511.1"/>
    <property type="molecule type" value="Genomic_DNA"/>
</dbReference>
<sequence length="371" mass="43053">MEAVSRESVPEIIREHKEKGYFMENILRIYDVFKEFFGEERVDLRIVEPPIDAFTRQLSEESIKEGVTEITWCWDALLRPFILVYFPRVKVTNEHGNFVYITELYVKVRLAVPGVLSTIGMNRAEYTLDQFYSDYMHSHICGIPIGDFERFETPCLGAGPIQGTSYMLRSKVCTNEEWMLFCYELSKFVTVESLSGGPYRKLERITSSSRRIDYIGYRRAQNLPKFITNFVRHLILSRKLKFVYRNGSYVLGMSNAECMILVSNEFINWYNQLDNAEAEQVKDIKRYYMKSGVAAKGHIYGMNMSLPLLDRVSEHVGRRICTFKGREIKLRISGAVSETSVRSLFLSEDVISEILSVILEVINLKYGKNKQ</sequence>
<evidence type="ECO:0000313" key="2">
    <source>
        <dbReference type="Proteomes" id="UP000593882"/>
    </source>
</evidence>
<accession>A0A7M1S037</accession>
<dbReference type="KEGG" id="vg:65130097"/>
<name>A0A7M1S037_9CAUD</name>
<organism evidence="1 2">
    <name type="scientific">uncultured phage cr85_1</name>
    <dbReference type="NCBI Taxonomy" id="2772074"/>
    <lineage>
        <taxon>Viruses</taxon>
        <taxon>Duplodnaviria</taxon>
        <taxon>Heunggongvirae</taxon>
        <taxon>Uroviricota</taxon>
        <taxon>Caudoviricetes</taxon>
        <taxon>Crassvirales</taxon>
        <taxon>Steigviridae</taxon>
        <taxon>Asinivirinae</taxon>
        <taxon>Kahnovirus</taxon>
        <taxon>Kahnovirus oralis</taxon>
    </lineage>
</organism>
<dbReference type="Proteomes" id="UP000593882">
    <property type="component" value="Segment"/>
</dbReference>
<dbReference type="GeneID" id="65130097"/>